<dbReference type="UniPathway" id="UPA00140">
    <property type="reaction ID" value="UER00204"/>
</dbReference>
<dbReference type="PROSITE" id="PS51722">
    <property type="entry name" value="G_TR_2"/>
    <property type="match status" value="1"/>
</dbReference>
<dbReference type="InterPro" id="IPR041757">
    <property type="entry name" value="CysN_GTP-bd"/>
</dbReference>
<comment type="similarity">
    <text evidence="9">Belongs to the TRAFAC class translation factor GTPase superfamily. Classic translation factor GTPase family. CysN/NodQ subfamily.</text>
</comment>
<dbReference type="InterPro" id="IPR050100">
    <property type="entry name" value="TRAFAC_GTPase_members"/>
</dbReference>
<dbReference type="FunFam" id="2.40.30.10:FF:000027">
    <property type="entry name" value="Sulfate adenylyltransferase subunit 1"/>
    <property type="match status" value="1"/>
</dbReference>
<dbReference type="PATRIC" id="fig|251724.3.peg.2532"/>
<dbReference type="InterPro" id="IPR005225">
    <property type="entry name" value="Small_GTP-bd"/>
</dbReference>
<comment type="caution">
    <text evidence="11">The sequence shown here is derived from an EMBL/GenBank/DDBJ whole genome shotgun (WGS) entry which is preliminary data.</text>
</comment>
<comment type="catalytic activity">
    <reaction evidence="9">
        <text>sulfate + ATP + H(+) = adenosine 5'-phosphosulfate + diphosphate</text>
        <dbReference type="Rhea" id="RHEA:18133"/>
        <dbReference type="ChEBI" id="CHEBI:15378"/>
        <dbReference type="ChEBI" id="CHEBI:16189"/>
        <dbReference type="ChEBI" id="CHEBI:30616"/>
        <dbReference type="ChEBI" id="CHEBI:33019"/>
        <dbReference type="ChEBI" id="CHEBI:58243"/>
        <dbReference type="EC" id="2.7.7.4"/>
    </reaction>
</comment>
<organism evidence="11 12">
    <name type="scientific">Pseudomonas amygdali pv. photiniae</name>
    <dbReference type="NCBI Taxonomy" id="251724"/>
    <lineage>
        <taxon>Bacteria</taxon>
        <taxon>Pseudomonadati</taxon>
        <taxon>Pseudomonadota</taxon>
        <taxon>Gammaproteobacteria</taxon>
        <taxon>Pseudomonadales</taxon>
        <taxon>Pseudomonadaceae</taxon>
        <taxon>Pseudomonas</taxon>
        <taxon>Pseudomonas amygdali</taxon>
    </lineage>
</organism>
<feature type="binding site" evidence="9">
    <location>
        <begin position="132"/>
        <end position="136"/>
    </location>
    <ligand>
        <name>GTP</name>
        <dbReference type="ChEBI" id="CHEBI:37565"/>
    </ligand>
</feature>
<dbReference type="Pfam" id="PF22594">
    <property type="entry name" value="GTP-eEF1A_C"/>
    <property type="match status" value="1"/>
</dbReference>
<dbReference type="HAMAP" id="MF_00062">
    <property type="entry name" value="Sulf_adenylyltr_sub1"/>
    <property type="match status" value="1"/>
</dbReference>
<dbReference type="Pfam" id="PF03144">
    <property type="entry name" value="GTP_EFTU_D2"/>
    <property type="match status" value="1"/>
</dbReference>
<keyword evidence="3 9" id="KW-0548">Nucleotidyltransferase</keyword>
<evidence type="ECO:0000259" key="10">
    <source>
        <dbReference type="PROSITE" id="PS51722"/>
    </source>
</evidence>
<dbReference type="NCBIfam" id="TIGR00231">
    <property type="entry name" value="small_GTP"/>
    <property type="match status" value="1"/>
</dbReference>
<dbReference type="InterPro" id="IPR031157">
    <property type="entry name" value="G_TR_CS"/>
</dbReference>
<feature type="binding site" evidence="9">
    <location>
        <begin position="53"/>
        <end position="60"/>
    </location>
    <ligand>
        <name>GTP</name>
        <dbReference type="ChEBI" id="CHEBI:37565"/>
    </ligand>
</feature>
<dbReference type="Pfam" id="PF00009">
    <property type="entry name" value="GTP_EFTU"/>
    <property type="match status" value="1"/>
</dbReference>
<evidence type="ECO:0000256" key="3">
    <source>
        <dbReference type="ARBA" id="ARBA00022695"/>
    </source>
</evidence>
<reference evidence="11 12" key="1">
    <citation type="submission" date="2015-09" db="EMBL/GenBank/DDBJ databases">
        <title>Genome announcement of multiple Pseudomonas syringae strains.</title>
        <authorList>
            <person name="Thakur S."/>
            <person name="Wang P.W."/>
            <person name="Gong Y."/>
            <person name="Weir B.S."/>
            <person name="Guttman D.S."/>
        </authorList>
    </citation>
    <scope>NUCLEOTIDE SEQUENCE [LARGE SCALE GENOMIC DNA]</scope>
    <source>
        <strain evidence="11 12">ICMP7840</strain>
    </source>
</reference>
<feature type="domain" description="Tr-type G" evidence="10">
    <location>
        <begin position="44"/>
        <end position="263"/>
    </location>
</feature>
<dbReference type="InterPro" id="IPR009000">
    <property type="entry name" value="Transl_B-barrel_sf"/>
</dbReference>
<comment type="subunit">
    <text evidence="8">Heterodimer composed of CysD, the smaller subunit, and CysNC.</text>
</comment>
<dbReference type="InterPro" id="IPR044139">
    <property type="entry name" value="CysN_NoDQ_III"/>
</dbReference>
<evidence type="ECO:0000256" key="6">
    <source>
        <dbReference type="ARBA" id="ARBA00023134"/>
    </source>
</evidence>
<keyword evidence="4 9" id="KW-0547">Nucleotide-binding</keyword>
<dbReference type="InterPro" id="IPR011779">
    <property type="entry name" value="SO4_adenylTrfase_lsu"/>
</dbReference>
<dbReference type="Gene3D" id="3.40.50.300">
    <property type="entry name" value="P-loop containing nucleotide triphosphate hydrolases"/>
    <property type="match status" value="2"/>
</dbReference>
<dbReference type="InterPro" id="IPR027417">
    <property type="entry name" value="P-loop_NTPase"/>
</dbReference>
<evidence type="ECO:0000256" key="4">
    <source>
        <dbReference type="ARBA" id="ARBA00022741"/>
    </source>
</evidence>
<dbReference type="PRINTS" id="PR00315">
    <property type="entry name" value="ELONGATNFCT"/>
</dbReference>
<dbReference type="InterPro" id="IPR000795">
    <property type="entry name" value="T_Tr_GTP-bd_dom"/>
</dbReference>
<dbReference type="InterPro" id="IPR054696">
    <property type="entry name" value="GTP-eEF1A_C"/>
</dbReference>
<dbReference type="SUPFAM" id="SSF50465">
    <property type="entry name" value="EF-Tu/eEF-1alpha/eIF2-gamma C-terminal domain"/>
    <property type="match status" value="1"/>
</dbReference>
<evidence type="ECO:0000256" key="9">
    <source>
        <dbReference type="HAMAP-Rule" id="MF_00062"/>
    </source>
</evidence>
<dbReference type="GO" id="GO:0000103">
    <property type="term" value="P:sulfate assimilation"/>
    <property type="evidence" value="ECO:0007669"/>
    <property type="project" value="UniProtKB-UniRule"/>
</dbReference>
<sequence length="654" mass="71696">MTMTALARWKKRNVRVISKGCHMSHQSDLISEDILAYLGQHERKEMLRFLTCGNVDDGKSTLIGRLLHDSKMIYEDHLEAITRDSKKSGTTGDDVDLALLVDGLQAEREQGITIDVAYRYFSTAKRKFIIADTPGHEQYTRNMATGASTCDLAIILVDARYGVQTQTRRHSYIASLLGIKHIVVAINKMDLNGFDEGVFESIKADYLKFAEGIAFKPTTMAFVPMSALKGDNVVNKSERSPWYTGQSLMEILETVEIASDRNYADLRFPVQYVNRPNLNFRGFAGTLASGIVHKGDEIVVLPSGKSSRVKSIVTFEGELEQAGPGQAVTLTMEDEIDISRGDLLVHADNVPQVSDAFDAMLVWMAEEPMLPGKKYDIKRATSYVPGSIASITHRVDVNTLQEGPASSLQLNEIGRVKVSLDAPIALDGYDRNPTTGSFIVIDRLTNGTVAAGMIIAKPVSGGGSQHHGELAHVSTEERAQRFGQQPATVLFSGLSGAGKSTLAYAVERKLFDMGRAVYVLDGQNLRHDLNKGLPQDRAGRTENWSRAAHVARQFNEAGLLTLAAFVAPDAEGRERAKALIGKDRLLTVYVQASPAVCRERDPQGLYAADGDNIPGESFPYDVPLNADLVIDTQTLNLEESVKQVLDLLRSRSVI</sequence>
<keyword evidence="6 9" id="KW-0342">GTP-binding</keyword>
<dbReference type="SUPFAM" id="SSF50447">
    <property type="entry name" value="Translation proteins"/>
    <property type="match status" value="1"/>
</dbReference>
<dbReference type="Proteomes" id="UP000050469">
    <property type="component" value="Unassembled WGS sequence"/>
</dbReference>
<dbReference type="InterPro" id="IPR009001">
    <property type="entry name" value="Transl_elong_EF1A/Init_IF2_C"/>
</dbReference>
<dbReference type="FunFam" id="3.40.50.300:FF:000119">
    <property type="entry name" value="Sulfate adenylyltransferase subunit 1"/>
    <property type="match status" value="1"/>
</dbReference>
<dbReference type="GO" id="GO:0004781">
    <property type="term" value="F:sulfate adenylyltransferase (ATP) activity"/>
    <property type="evidence" value="ECO:0007669"/>
    <property type="project" value="UniProtKB-UniRule"/>
</dbReference>
<keyword evidence="2 9" id="KW-0808">Transferase</keyword>
<name>A0A0P9TM94_PSEA0</name>
<dbReference type="GO" id="GO:0004020">
    <property type="term" value="F:adenylylsulfate kinase activity"/>
    <property type="evidence" value="ECO:0007669"/>
    <property type="project" value="UniProtKB-EC"/>
</dbReference>
<dbReference type="NCBIfam" id="NF003478">
    <property type="entry name" value="PRK05124.1"/>
    <property type="match status" value="1"/>
</dbReference>
<evidence type="ECO:0000256" key="5">
    <source>
        <dbReference type="ARBA" id="ARBA00022840"/>
    </source>
</evidence>
<comment type="pathway">
    <text evidence="1 9">Sulfur metabolism; hydrogen sulfide biosynthesis; sulfite from sulfate: step 1/3.</text>
</comment>
<protein>
    <recommendedName>
        <fullName evidence="9">Sulfate adenylyltransferase subunit 1</fullName>
        <ecNumber evidence="9">2.7.7.4</ecNumber>
    </recommendedName>
    <alternativeName>
        <fullName evidence="9">ATP-sulfurylase large subunit</fullName>
    </alternativeName>
    <alternativeName>
        <fullName evidence="9">Sulfate adenylate transferase</fullName>
        <shortName evidence="9">SAT</shortName>
    </alternativeName>
</protein>
<dbReference type="InterPro" id="IPR059117">
    <property type="entry name" value="APS_kinase_dom"/>
</dbReference>
<evidence type="ECO:0000256" key="2">
    <source>
        <dbReference type="ARBA" id="ARBA00022679"/>
    </source>
</evidence>
<dbReference type="Pfam" id="PF01583">
    <property type="entry name" value="APS_kinase"/>
    <property type="match status" value="1"/>
</dbReference>
<dbReference type="GO" id="GO:0070814">
    <property type="term" value="P:hydrogen sulfide biosynthetic process"/>
    <property type="evidence" value="ECO:0007669"/>
    <property type="project" value="UniProtKB-UniRule"/>
</dbReference>
<evidence type="ECO:0000256" key="1">
    <source>
        <dbReference type="ARBA" id="ARBA00005048"/>
    </source>
</evidence>
<evidence type="ECO:0000313" key="12">
    <source>
        <dbReference type="Proteomes" id="UP000050469"/>
    </source>
</evidence>
<keyword evidence="5 9" id="KW-0067">ATP-binding</keyword>
<dbReference type="InterPro" id="IPR044138">
    <property type="entry name" value="CysN_II"/>
</dbReference>
<gene>
    <name evidence="9" type="primary">cysN</name>
    <name evidence="11" type="ORF">ALO53_04870</name>
</gene>
<evidence type="ECO:0000256" key="7">
    <source>
        <dbReference type="ARBA" id="ARBA00055271"/>
    </source>
</evidence>
<evidence type="ECO:0000313" key="11">
    <source>
        <dbReference type="EMBL" id="KPX75419.1"/>
    </source>
</evidence>
<dbReference type="SUPFAM" id="SSF52540">
    <property type="entry name" value="P-loop containing nucleoside triphosphate hydrolases"/>
    <property type="match status" value="2"/>
</dbReference>
<proteinExistence type="inferred from homology"/>
<comment type="function">
    <text evidence="7 9">With CysD forms the ATP sulfurylase (ATPS) that catalyzes the adenylation of sulfate producing adenosine 5'-phosphosulfate (APS) and diphosphate, the first enzymatic step in sulfur assimilation pathway. APS synthesis involves the formation of a high-energy phosphoric-sulfuric acid anhydride bond driven by GTP hydrolysis by CysN coupled to ATP hydrolysis by CysD.</text>
</comment>
<dbReference type="FunFam" id="3.40.50.300:FF:002377">
    <property type="entry name" value="Sulfate adenylyltransferase subunit 1"/>
    <property type="match status" value="1"/>
</dbReference>
<feature type="binding site" evidence="9">
    <location>
        <begin position="187"/>
        <end position="190"/>
    </location>
    <ligand>
        <name>GTP</name>
        <dbReference type="ChEBI" id="CHEBI:37565"/>
    </ligand>
</feature>
<dbReference type="InterPro" id="IPR004161">
    <property type="entry name" value="EFTu-like_2"/>
</dbReference>
<dbReference type="NCBIfam" id="TIGR02034">
    <property type="entry name" value="CysN"/>
    <property type="match status" value="1"/>
</dbReference>
<dbReference type="EMBL" id="LJQO01000181">
    <property type="protein sequence ID" value="KPX75419.1"/>
    <property type="molecule type" value="Genomic_DNA"/>
</dbReference>
<dbReference type="NCBIfam" id="NF004035">
    <property type="entry name" value="PRK05506.1"/>
    <property type="match status" value="1"/>
</dbReference>
<accession>A0A0P9TM94</accession>
<dbReference type="FunFam" id="2.40.30.10:FF:000031">
    <property type="entry name" value="Sulfate adenylyltransferase subunit 1"/>
    <property type="match status" value="1"/>
</dbReference>
<dbReference type="PANTHER" id="PTHR23115">
    <property type="entry name" value="TRANSLATION FACTOR"/>
    <property type="match status" value="1"/>
</dbReference>
<dbReference type="CDD" id="cd02027">
    <property type="entry name" value="APSK"/>
    <property type="match status" value="1"/>
</dbReference>
<dbReference type="CDD" id="cd04095">
    <property type="entry name" value="CysN_NoDQ_III"/>
    <property type="match status" value="1"/>
</dbReference>
<dbReference type="Gene3D" id="2.40.30.10">
    <property type="entry name" value="Translation factors"/>
    <property type="match status" value="2"/>
</dbReference>
<dbReference type="AlphaFoldDB" id="A0A0P9TM94"/>
<dbReference type="PROSITE" id="PS00301">
    <property type="entry name" value="G_TR_1"/>
    <property type="match status" value="1"/>
</dbReference>
<dbReference type="GO" id="GO:0003924">
    <property type="term" value="F:GTPase activity"/>
    <property type="evidence" value="ECO:0007669"/>
    <property type="project" value="InterPro"/>
</dbReference>
<dbReference type="CDD" id="cd03695">
    <property type="entry name" value="CysN_NodQ_II"/>
    <property type="match status" value="1"/>
</dbReference>
<dbReference type="GO" id="GO:0005524">
    <property type="term" value="F:ATP binding"/>
    <property type="evidence" value="ECO:0007669"/>
    <property type="project" value="UniProtKB-KW"/>
</dbReference>
<dbReference type="GO" id="GO:0005525">
    <property type="term" value="F:GTP binding"/>
    <property type="evidence" value="ECO:0007669"/>
    <property type="project" value="UniProtKB-UniRule"/>
</dbReference>
<dbReference type="EC" id="2.7.7.4" evidence="9"/>
<dbReference type="CDD" id="cd04166">
    <property type="entry name" value="CysN_ATPS"/>
    <property type="match status" value="1"/>
</dbReference>
<evidence type="ECO:0000256" key="8">
    <source>
        <dbReference type="ARBA" id="ARBA00062688"/>
    </source>
</evidence>